<feature type="transmembrane region" description="Helical" evidence="8">
    <location>
        <begin position="591"/>
        <end position="610"/>
    </location>
</feature>
<reference evidence="10" key="1">
    <citation type="journal article" date="2004" name="Genome Res.">
        <title>The status, quality, and expansion of the NIH full-length cDNA project: the Mammalian Gene Collection (MGC).</title>
        <authorList>
            <consortium name="The MGC Project Team"/>
            <person name="Gerhard D.S."/>
            <person name="Wagner L."/>
            <person name="Feingold E.A."/>
            <person name="Shenmen C.M."/>
            <person name="Grouse L.H."/>
            <person name="Schuler G."/>
            <person name="Klein S.L."/>
            <person name="Old S."/>
            <person name="Rasooly R."/>
            <person name="Good P."/>
            <person name="Guyer M."/>
            <person name="Peck A.M."/>
            <person name="Derge J.G."/>
            <person name="Lipman D."/>
            <person name="Collins F.S."/>
            <person name="Jang W."/>
            <person name="Sherry S."/>
            <person name="Feolo M."/>
            <person name="Misquitta L."/>
            <person name="Lee E."/>
            <person name="Rotmistrovsky K."/>
            <person name="Greenhut S.F."/>
            <person name="Schaefer C.F."/>
            <person name="Buetow K."/>
            <person name="Bonner T.I."/>
            <person name="Haussler D."/>
            <person name="Kent J."/>
            <person name="Kiekhaus M."/>
            <person name="Furey T."/>
            <person name="Brent M."/>
            <person name="Prange C."/>
            <person name="Schreiber K."/>
            <person name="Shapiro N."/>
            <person name="Bhat N.K."/>
            <person name="Hopkins R.F."/>
            <person name="Hsie F."/>
            <person name="Driscoll T."/>
            <person name="Soares M.B."/>
            <person name="Casavant T.L."/>
            <person name="Scheetz T.E."/>
            <person name="Brown-stein M.J."/>
            <person name="Usdin T.B."/>
            <person name="Toshiyuki S."/>
            <person name="Carninci P."/>
            <person name="Piao Y."/>
            <person name="Dudekula D.B."/>
            <person name="Ko M.S."/>
            <person name="Kawakami K."/>
            <person name="Suzuki Y."/>
            <person name="Sugano S."/>
            <person name="Gruber C.E."/>
            <person name="Smith M.R."/>
            <person name="Simmons B."/>
            <person name="Moore T."/>
            <person name="Waterman R."/>
            <person name="Johnson S.L."/>
            <person name="Ruan Y."/>
            <person name="Wei C.L."/>
            <person name="Mathavan S."/>
            <person name="Gunaratne P.H."/>
            <person name="Wu J."/>
            <person name="Garcia A.M."/>
            <person name="Hulyk S.W."/>
            <person name="Fuh E."/>
            <person name="Yuan Y."/>
            <person name="Sneed A."/>
            <person name="Kowis C."/>
            <person name="Hodgson A."/>
            <person name="Muzny D.M."/>
            <person name="McPherson J."/>
            <person name="Gibbs R.A."/>
            <person name="Fahey J."/>
            <person name="Helton E."/>
            <person name="Ketteman M."/>
            <person name="Madan A."/>
            <person name="Rodrigues S."/>
            <person name="Sanchez A."/>
            <person name="Whiting M."/>
            <person name="Madari A."/>
            <person name="Young A.C."/>
            <person name="Wetherby K.D."/>
            <person name="Granite S.J."/>
            <person name="Kwong P.N."/>
            <person name="Brinkley C.P."/>
            <person name="Pearson R.L."/>
            <person name="Bouffard G.G."/>
            <person name="Blakesly R.W."/>
            <person name="Green E.D."/>
            <person name="Dickson M.C."/>
            <person name="Rodriguez A.C."/>
            <person name="Grimwood J."/>
            <person name="Schmutz J."/>
            <person name="Myers R.M."/>
            <person name="Butterfield Y.S."/>
            <person name="Griffith M."/>
            <person name="Griffith O.L."/>
            <person name="Krzywinski M.I."/>
            <person name="Liao N."/>
            <person name="Morin R."/>
            <person name="Morrin R."/>
            <person name="Palmquist D."/>
            <person name="Petrescu A.S."/>
            <person name="Skalska U."/>
            <person name="Smailus D.E."/>
            <person name="Stott J.M."/>
            <person name="Schnerch A."/>
            <person name="Schein J.E."/>
            <person name="Jones S.J."/>
            <person name="Holt R.A."/>
            <person name="Baross A."/>
            <person name="Marra M.A."/>
            <person name="Clifton S."/>
            <person name="Makowski K.A."/>
            <person name="Bosak S."/>
            <person name="Malek J."/>
        </authorList>
    </citation>
    <scope>NUCLEOTIDE SEQUENCE [LARGE SCALE MRNA]</scope>
    <source>
        <strain evidence="10">NMRI</strain>
        <tissue evidence="10">Mammary tumor. WAP-Tag model. 5 months old</tissue>
    </source>
</reference>
<dbReference type="InterPro" id="IPR003191">
    <property type="entry name" value="Guanylate-bd/ATL_C"/>
</dbReference>
<keyword evidence="7" id="KW-0175">Coiled coil</keyword>
<dbReference type="CDD" id="cd16269">
    <property type="entry name" value="GBP_C"/>
    <property type="match status" value="1"/>
</dbReference>
<evidence type="ECO:0000256" key="5">
    <source>
        <dbReference type="ARBA" id="ARBA00023134"/>
    </source>
</evidence>
<dbReference type="PhosphoSitePlus" id="Q6PG83"/>
<keyword evidence="8" id="KW-0472">Membrane</keyword>
<dbReference type="GO" id="GO:0003924">
    <property type="term" value="F:GTPase activity"/>
    <property type="evidence" value="ECO:0007669"/>
    <property type="project" value="InterPro"/>
</dbReference>
<dbReference type="MGI" id="MGI:3605620">
    <property type="gene designation" value="Gbp9"/>
</dbReference>
<keyword evidence="8" id="KW-1133">Transmembrane helix</keyword>
<keyword evidence="2" id="KW-0547">Nucleotide-binding</keyword>
<keyword evidence="4" id="KW-0391">Immunity</keyword>
<evidence type="ECO:0000256" key="1">
    <source>
        <dbReference type="ARBA" id="ARBA00022588"/>
    </source>
</evidence>
<dbReference type="Gene3D" id="3.40.50.300">
    <property type="entry name" value="P-loop containing nucleotide triphosphate hydrolases"/>
    <property type="match status" value="1"/>
</dbReference>
<comment type="similarity">
    <text evidence="6">Belongs to the TRAFAC class dynamin-like GTPase superfamily. GB1/RHD3 GTPase family.</text>
</comment>
<dbReference type="InterPro" id="IPR036543">
    <property type="entry name" value="Guanylate-bd_C_sf"/>
</dbReference>
<dbReference type="SUPFAM" id="SSF48340">
    <property type="entry name" value="Interferon-induced guanylate-binding protein 1 (GBP1), C-terminal domain"/>
    <property type="match status" value="1"/>
</dbReference>
<dbReference type="GO" id="GO:0031347">
    <property type="term" value="P:regulation of defense response"/>
    <property type="evidence" value="ECO:0007669"/>
    <property type="project" value="UniProtKB-ARBA"/>
</dbReference>
<dbReference type="Gene3D" id="1.20.1000.10">
    <property type="entry name" value="Guanylate-binding protein, C-terminal domain"/>
    <property type="match status" value="1"/>
</dbReference>
<feature type="coiled-coil region" evidence="7">
    <location>
        <begin position="477"/>
        <end position="584"/>
    </location>
</feature>
<dbReference type="InterPro" id="IPR027417">
    <property type="entry name" value="P-loop_NTPase"/>
</dbReference>
<proteinExistence type="evidence at transcript level"/>
<dbReference type="PROSITE" id="PS51715">
    <property type="entry name" value="G_GB1_RHD3"/>
    <property type="match status" value="1"/>
</dbReference>
<evidence type="ECO:0000313" key="10">
    <source>
        <dbReference type="EMBL" id="AAH57170.1"/>
    </source>
</evidence>
<dbReference type="InterPro" id="IPR015894">
    <property type="entry name" value="Guanylate-bd_N"/>
</dbReference>
<evidence type="ECO:0000256" key="4">
    <source>
        <dbReference type="ARBA" id="ARBA00022859"/>
    </source>
</evidence>
<sequence>MTQPQMAPICLVENHNEQLLVNQEAIEILEKISQPVVVVAIVGLYRTGKSYLMNCLAGQNHGFPLGSTVQSQTKGIWMWCMPHPTKPEHTLVLLDTEGLGDVEKSNPKNDSWIFALSVLLSSTFVYNSMSTINHQALEQLHYVTELTELIRSKSSRNPHGIKNSTEFVSFFPDFVWTVRDFMLELKLNGEDITSDEYLENALKLIPGYNPRVQASNSARECIRCFFPNRKCFVFDRPTHDRELLQKLETISEDQLDLKFREGTKAFVSYVFTYAKIKTLREGIKVTGNRLGTLVTTYVDAINSGAVPCLDDAMTSVAQRENSVAVQKAADHYSEQMAQRLRLPTDTLQELLDVHAACEKEAMAVFMEHSFKDENQQFLKKLVEIISEKIAFFWLKNEEASNKYCQEELDRLSKDFMDNISTFSVPGGHRIYMDMREKIEHDYWQVPRKGVKACEVFQNFLQSQYIIESSILQADRALTAGEKAIAEERAQKEVAEKEQELLRQKQKEQQEYMEAQEKRNKENLEQLRRKLMQEREQDIKDHDMMLEKQLKDQKAFLEEGFTNKAEEINAEIERLEHNIKDKKENIGPILELIERAFCAWVFSSLILVALLTHNPSLLRK</sequence>
<protein>
    <submittedName>
        <fullName evidence="10">cDNA sequence BC057170</fullName>
    </submittedName>
</protein>
<evidence type="ECO:0000256" key="6">
    <source>
        <dbReference type="PROSITE-ProRule" id="PRU01052"/>
    </source>
</evidence>
<dbReference type="AlphaFoldDB" id="Q6PG83"/>
<name>Q6PG83_MOUSE</name>
<dbReference type="PANTHER" id="PTHR10751">
    <property type="entry name" value="GUANYLATE BINDING PROTEIN"/>
    <property type="match status" value="1"/>
</dbReference>
<dbReference type="PeptideAtlas" id="Q6PG83"/>
<dbReference type="iPTMnet" id="Q6PG83"/>
<dbReference type="InterPro" id="IPR037684">
    <property type="entry name" value="GBP_C"/>
</dbReference>
<dbReference type="GO" id="GO:0071346">
    <property type="term" value="P:cellular response to type II interferon"/>
    <property type="evidence" value="ECO:0007669"/>
    <property type="project" value="UniProtKB-ARBA"/>
</dbReference>
<keyword evidence="5" id="KW-0342">GTP-binding</keyword>
<dbReference type="FunFam" id="3.40.50.300:FF:000422">
    <property type="entry name" value="Guanylate-binding protein 1"/>
    <property type="match status" value="1"/>
</dbReference>
<evidence type="ECO:0000256" key="7">
    <source>
        <dbReference type="SAM" id="Coils"/>
    </source>
</evidence>
<accession>Q6PG83</accession>
<dbReference type="GO" id="GO:0005525">
    <property type="term" value="F:GTP binding"/>
    <property type="evidence" value="ECO:0007669"/>
    <property type="project" value="UniProtKB-KW"/>
</dbReference>
<feature type="domain" description="GB1/RHD3-type G" evidence="9">
    <location>
        <begin position="33"/>
        <end position="275"/>
    </location>
</feature>
<dbReference type="AGR" id="MGI:3605620"/>
<dbReference type="SUPFAM" id="SSF52540">
    <property type="entry name" value="P-loop containing nucleoside triphosphate hydrolases"/>
    <property type="match status" value="1"/>
</dbReference>
<dbReference type="CDD" id="cd01851">
    <property type="entry name" value="GBP"/>
    <property type="match status" value="1"/>
</dbReference>
<evidence type="ECO:0000256" key="3">
    <source>
        <dbReference type="ARBA" id="ARBA00022801"/>
    </source>
</evidence>
<evidence type="ECO:0000313" key="11">
    <source>
        <dbReference type="MGI" id="MGI:3605620"/>
    </source>
</evidence>
<keyword evidence="1" id="KW-0399">Innate immunity</keyword>
<dbReference type="EMBL" id="BC057170">
    <property type="protein sequence ID" value="AAH57170.1"/>
    <property type="molecule type" value="mRNA"/>
</dbReference>
<organism evidence="10">
    <name type="scientific">Mus musculus</name>
    <name type="common">Mouse</name>
    <dbReference type="NCBI Taxonomy" id="10090"/>
    <lineage>
        <taxon>Eukaryota</taxon>
        <taxon>Metazoa</taxon>
        <taxon>Chordata</taxon>
        <taxon>Craniata</taxon>
        <taxon>Vertebrata</taxon>
        <taxon>Euteleostomi</taxon>
        <taxon>Mammalia</taxon>
        <taxon>Eutheria</taxon>
        <taxon>Euarchontoglires</taxon>
        <taxon>Glires</taxon>
        <taxon>Rodentia</taxon>
        <taxon>Myomorpha</taxon>
        <taxon>Muroidea</taxon>
        <taxon>Muridae</taxon>
        <taxon>Murinae</taxon>
        <taxon>Mus</taxon>
        <taxon>Mus</taxon>
    </lineage>
</organism>
<keyword evidence="3" id="KW-0378">Hydrolase</keyword>
<keyword evidence="8" id="KW-0812">Transmembrane</keyword>
<dbReference type="InterPro" id="IPR030386">
    <property type="entry name" value="G_GB1_RHD3_dom"/>
</dbReference>
<dbReference type="Pfam" id="PF02263">
    <property type="entry name" value="GBP"/>
    <property type="match status" value="1"/>
</dbReference>
<gene>
    <name evidence="11" type="primary">Gbp9</name>
    <name evidence="10" type="synonym">BC057170</name>
    <name evidence="10" type="synonym">E430029F06</name>
    <name evidence="10" type="synonym">Gbp6</name>
</gene>
<evidence type="ECO:0000256" key="2">
    <source>
        <dbReference type="ARBA" id="ARBA00022741"/>
    </source>
</evidence>
<evidence type="ECO:0000259" key="9">
    <source>
        <dbReference type="PROSITE" id="PS51715"/>
    </source>
</evidence>
<dbReference type="FunFam" id="1.20.1000.10:FF:000001">
    <property type="entry name" value="Guanylate binding protein 1"/>
    <property type="match status" value="1"/>
</dbReference>
<dbReference type="Pfam" id="PF02841">
    <property type="entry name" value="GBP_C"/>
    <property type="match status" value="1"/>
</dbReference>
<evidence type="ECO:0000256" key="8">
    <source>
        <dbReference type="SAM" id="Phobius"/>
    </source>
</evidence>